<evidence type="ECO:0000313" key="3">
    <source>
        <dbReference type="Proteomes" id="UP000790347"/>
    </source>
</evidence>
<protein>
    <recommendedName>
        <fullName evidence="4">Secreted protein</fullName>
    </recommendedName>
</protein>
<dbReference type="AlphaFoldDB" id="A0A922I9Z3"/>
<evidence type="ECO:0000313" key="2">
    <source>
        <dbReference type="EMBL" id="KAH9527659.1"/>
    </source>
</evidence>
<feature type="signal peptide" evidence="1">
    <location>
        <begin position="1"/>
        <end position="20"/>
    </location>
</feature>
<accession>A0A922I9Z3</accession>
<evidence type="ECO:0000256" key="1">
    <source>
        <dbReference type="SAM" id="SignalP"/>
    </source>
</evidence>
<comment type="caution">
    <text evidence="2">The sequence shown here is derived from an EMBL/GenBank/DDBJ whole genome shotgun (WGS) entry which is preliminary data.</text>
</comment>
<dbReference type="Proteomes" id="UP000790347">
    <property type="component" value="Unassembled WGS sequence"/>
</dbReference>
<name>A0A922I9Z3_DERFA</name>
<sequence>MLIWLFMLLLNIHELFEILAISSGITVIRDGILTYNNHHHHHHHHFNLFMSRTMNICFLHVVLKMLYFCFSFEIDNQIKTNQQNNRNLNNVVY</sequence>
<dbReference type="EMBL" id="ASGP02000001">
    <property type="protein sequence ID" value="KAH9527659.1"/>
    <property type="molecule type" value="Genomic_DNA"/>
</dbReference>
<reference evidence="2" key="1">
    <citation type="submission" date="2013-05" db="EMBL/GenBank/DDBJ databases">
        <authorList>
            <person name="Yim A.K.Y."/>
            <person name="Chan T.F."/>
            <person name="Ji K.M."/>
            <person name="Liu X.Y."/>
            <person name="Zhou J.W."/>
            <person name="Li R.Q."/>
            <person name="Yang K.Y."/>
            <person name="Li J."/>
            <person name="Li M."/>
            <person name="Law P.T.W."/>
            <person name="Wu Y.L."/>
            <person name="Cai Z.L."/>
            <person name="Qin H."/>
            <person name="Bao Y."/>
            <person name="Leung R.K.K."/>
            <person name="Ng P.K.S."/>
            <person name="Zou J."/>
            <person name="Zhong X.J."/>
            <person name="Ran P.X."/>
            <person name="Zhong N.S."/>
            <person name="Liu Z.G."/>
            <person name="Tsui S.K.W."/>
        </authorList>
    </citation>
    <scope>NUCLEOTIDE SEQUENCE</scope>
    <source>
        <strain evidence="2">Derf</strain>
        <tissue evidence="2">Whole organism</tissue>
    </source>
</reference>
<proteinExistence type="predicted"/>
<reference evidence="2" key="2">
    <citation type="journal article" date="2022" name="Res Sq">
        <title>Comparative Genomics Reveals Insights into the Divergent Evolution of Astigmatic Mites and Household Pest Adaptations.</title>
        <authorList>
            <person name="Xiong Q."/>
            <person name="Wan A.T.-Y."/>
            <person name="Liu X.-Y."/>
            <person name="Fung C.S.-H."/>
            <person name="Xiao X."/>
            <person name="Malainual N."/>
            <person name="Hou J."/>
            <person name="Wang L."/>
            <person name="Wang M."/>
            <person name="Yang K."/>
            <person name="Cui Y."/>
            <person name="Leung E."/>
            <person name="Nong W."/>
            <person name="Shin S.-K."/>
            <person name="Au S."/>
            <person name="Jeong K.Y."/>
            <person name="Chew F.T."/>
            <person name="Hui J."/>
            <person name="Leung T.F."/>
            <person name="Tungtrongchitr A."/>
            <person name="Zhong N."/>
            <person name="Liu Z."/>
            <person name="Tsui S."/>
        </authorList>
    </citation>
    <scope>NUCLEOTIDE SEQUENCE</scope>
    <source>
        <strain evidence="2">Derf</strain>
        <tissue evidence="2">Whole organism</tissue>
    </source>
</reference>
<gene>
    <name evidence="2" type="ORF">DERF_001666</name>
</gene>
<feature type="chain" id="PRO_5037479543" description="Secreted protein" evidence="1">
    <location>
        <begin position="21"/>
        <end position="93"/>
    </location>
</feature>
<evidence type="ECO:0008006" key="4">
    <source>
        <dbReference type="Google" id="ProtNLM"/>
    </source>
</evidence>
<keyword evidence="1" id="KW-0732">Signal</keyword>
<organism evidence="2 3">
    <name type="scientific">Dermatophagoides farinae</name>
    <name type="common">American house dust mite</name>
    <dbReference type="NCBI Taxonomy" id="6954"/>
    <lineage>
        <taxon>Eukaryota</taxon>
        <taxon>Metazoa</taxon>
        <taxon>Ecdysozoa</taxon>
        <taxon>Arthropoda</taxon>
        <taxon>Chelicerata</taxon>
        <taxon>Arachnida</taxon>
        <taxon>Acari</taxon>
        <taxon>Acariformes</taxon>
        <taxon>Sarcoptiformes</taxon>
        <taxon>Astigmata</taxon>
        <taxon>Psoroptidia</taxon>
        <taxon>Analgoidea</taxon>
        <taxon>Pyroglyphidae</taxon>
        <taxon>Dermatophagoidinae</taxon>
        <taxon>Dermatophagoides</taxon>
    </lineage>
</organism>
<keyword evidence="3" id="KW-1185">Reference proteome</keyword>